<keyword evidence="2" id="KW-1185">Reference proteome</keyword>
<organism evidence="1 2">
    <name type="scientific">Epicoccum nigrum</name>
    <name type="common">Soil fungus</name>
    <name type="synonym">Epicoccum purpurascens</name>
    <dbReference type="NCBI Taxonomy" id="105696"/>
    <lineage>
        <taxon>Eukaryota</taxon>
        <taxon>Fungi</taxon>
        <taxon>Dikarya</taxon>
        <taxon>Ascomycota</taxon>
        <taxon>Pezizomycotina</taxon>
        <taxon>Dothideomycetes</taxon>
        <taxon>Pleosporomycetidae</taxon>
        <taxon>Pleosporales</taxon>
        <taxon>Pleosporineae</taxon>
        <taxon>Didymellaceae</taxon>
        <taxon>Epicoccum</taxon>
    </lineage>
</organism>
<dbReference type="InParanoid" id="A0A1Y2M1I9"/>
<proteinExistence type="predicted"/>
<accession>A0A1Y2M1I9</accession>
<sequence length="101" mass="11677">MDRVAFIQCREIRPIFQFLASRLLSHCVLRAITVNDKLLFFDKLYESMPKTRFEYKKAPNGGTDGDDLVEVPITWLPSYELHLCNSHDGDDEVKKGLSFLL</sequence>
<dbReference type="AlphaFoldDB" id="A0A1Y2M1I9"/>
<evidence type="ECO:0000313" key="2">
    <source>
        <dbReference type="Proteomes" id="UP000193240"/>
    </source>
</evidence>
<gene>
    <name evidence="1" type="ORF">B5807_04882</name>
</gene>
<evidence type="ECO:0000313" key="1">
    <source>
        <dbReference type="EMBL" id="OSS50005.1"/>
    </source>
</evidence>
<dbReference type="EMBL" id="KZ107842">
    <property type="protein sequence ID" value="OSS50005.1"/>
    <property type="molecule type" value="Genomic_DNA"/>
</dbReference>
<name>A0A1Y2M1I9_EPING</name>
<protein>
    <submittedName>
        <fullName evidence="1">Uncharacterized protein</fullName>
    </submittedName>
</protein>
<reference evidence="1 2" key="1">
    <citation type="journal article" date="2017" name="Genome Announc.">
        <title>Genome sequence of the saprophytic ascomycete Epicoccum nigrum ICMP 19927 strain isolated from New Zealand.</title>
        <authorList>
            <person name="Fokin M."/>
            <person name="Fleetwood D."/>
            <person name="Weir B.S."/>
            <person name="Villas-Boas S.G."/>
        </authorList>
    </citation>
    <scope>NUCLEOTIDE SEQUENCE [LARGE SCALE GENOMIC DNA]</scope>
    <source>
        <strain evidence="1 2">ICMP 19927</strain>
    </source>
</reference>
<dbReference type="Proteomes" id="UP000193240">
    <property type="component" value="Unassembled WGS sequence"/>
</dbReference>